<dbReference type="OrthoDB" id="10052888at2759"/>
<keyword evidence="3" id="KW-1185">Reference proteome</keyword>
<dbReference type="EMBL" id="MUJZ01029075">
    <property type="protein sequence ID" value="OTF78179.1"/>
    <property type="molecule type" value="Genomic_DNA"/>
</dbReference>
<sequence length="308" mass="34764">SSNNRPVWKSHSTRLEQRFEENKQIADSDESTDPNTLSIPVLIPINMTRQDYRQNMATSLLRPIVIPLKDHGKLVPAYVLQFNQHRLKKRSSPFHLVTSKSSGHNKDEDDGNNKVRGKNKLLPKLAWRSSLLTSLIPSVLRNKLAKSMAKQKSESKDEKLIQDSLRMASSAVFPVSVYGPWWTPESYAFLQQQLLKASESSAYDDMNNNGITSSFLPSSYYMKAEESSNEQSRHHPSHQSKHVMKLHKTIKSMKSDENRTSVRKPKSHVKSPATIATNANIRMNLSPDTEATDSMVSIVLAAAVVIVW</sequence>
<accession>A0A1Y3BBD5</accession>
<proteinExistence type="predicted"/>
<gene>
    <name evidence="2" type="ORF">BLA29_007887</name>
</gene>
<name>A0A1Y3BBD5_EURMA</name>
<protein>
    <submittedName>
        <fullName evidence="2">Uncharacterized protein</fullName>
    </submittedName>
</protein>
<comment type="caution">
    <text evidence="2">The sequence shown here is derived from an EMBL/GenBank/DDBJ whole genome shotgun (WGS) entry which is preliminary data.</text>
</comment>
<organism evidence="2 3">
    <name type="scientific">Euroglyphus maynei</name>
    <name type="common">Mayne's house dust mite</name>
    <dbReference type="NCBI Taxonomy" id="6958"/>
    <lineage>
        <taxon>Eukaryota</taxon>
        <taxon>Metazoa</taxon>
        <taxon>Ecdysozoa</taxon>
        <taxon>Arthropoda</taxon>
        <taxon>Chelicerata</taxon>
        <taxon>Arachnida</taxon>
        <taxon>Acari</taxon>
        <taxon>Acariformes</taxon>
        <taxon>Sarcoptiformes</taxon>
        <taxon>Astigmata</taxon>
        <taxon>Psoroptidia</taxon>
        <taxon>Analgoidea</taxon>
        <taxon>Pyroglyphidae</taxon>
        <taxon>Pyroglyphinae</taxon>
        <taxon>Euroglyphus</taxon>
    </lineage>
</organism>
<evidence type="ECO:0000313" key="3">
    <source>
        <dbReference type="Proteomes" id="UP000194236"/>
    </source>
</evidence>
<dbReference type="AlphaFoldDB" id="A0A1Y3BBD5"/>
<reference evidence="2 3" key="1">
    <citation type="submission" date="2017-03" db="EMBL/GenBank/DDBJ databases">
        <title>Genome Survey of Euroglyphus maynei.</title>
        <authorList>
            <person name="Arlian L.G."/>
            <person name="Morgan M.S."/>
            <person name="Rider S.D."/>
        </authorList>
    </citation>
    <scope>NUCLEOTIDE SEQUENCE [LARGE SCALE GENOMIC DNA]</scope>
    <source>
        <strain evidence="2">Arlian Lab</strain>
        <tissue evidence="2">Whole body</tissue>
    </source>
</reference>
<dbReference type="Proteomes" id="UP000194236">
    <property type="component" value="Unassembled WGS sequence"/>
</dbReference>
<evidence type="ECO:0000256" key="1">
    <source>
        <dbReference type="SAM" id="MobiDB-lite"/>
    </source>
</evidence>
<feature type="compositionally biased region" description="Basic and acidic residues" evidence="1">
    <location>
        <begin position="104"/>
        <end position="113"/>
    </location>
</feature>
<evidence type="ECO:0000313" key="2">
    <source>
        <dbReference type="EMBL" id="OTF78179.1"/>
    </source>
</evidence>
<feature type="region of interest" description="Disordered" evidence="1">
    <location>
        <begin position="96"/>
        <end position="116"/>
    </location>
</feature>
<feature type="non-terminal residue" evidence="2">
    <location>
        <position position="1"/>
    </location>
</feature>